<keyword evidence="1" id="KW-0472">Membrane</keyword>
<gene>
    <name evidence="2" type="ORF">NCTC503_00462</name>
</gene>
<keyword evidence="1" id="KW-1133">Transmembrane helix</keyword>
<protein>
    <submittedName>
        <fullName evidence="2">Uncharacterized protein</fullName>
    </submittedName>
</protein>
<feature type="transmembrane region" description="Helical" evidence="1">
    <location>
        <begin position="215"/>
        <end position="238"/>
    </location>
</feature>
<accession>A0A4V6KBU6</accession>
<feature type="transmembrane region" description="Helical" evidence="1">
    <location>
        <begin position="250"/>
        <end position="268"/>
    </location>
</feature>
<feature type="transmembrane region" description="Helical" evidence="1">
    <location>
        <begin position="274"/>
        <end position="296"/>
    </location>
</feature>
<evidence type="ECO:0000256" key="1">
    <source>
        <dbReference type="SAM" id="Phobius"/>
    </source>
</evidence>
<reference evidence="2 3" key="1">
    <citation type="submission" date="2019-05" db="EMBL/GenBank/DDBJ databases">
        <authorList>
            <consortium name="Pathogen Informatics"/>
        </authorList>
    </citation>
    <scope>NUCLEOTIDE SEQUENCE [LARGE SCALE GENOMIC DNA]</scope>
    <source>
        <strain evidence="2 3">NCTC503</strain>
    </source>
</reference>
<feature type="transmembrane region" description="Helical" evidence="1">
    <location>
        <begin position="103"/>
        <end position="122"/>
    </location>
</feature>
<evidence type="ECO:0000313" key="3">
    <source>
        <dbReference type="Proteomes" id="UP000308489"/>
    </source>
</evidence>
<keyword evidence="1" id="KW-0812">Transmembrane</keyword>
<dbReference type="KEGG" id="hhw:NCTC503_00462"/>
<keyword evidence="3" id="KW-1185">Reference proteome</keyword>
<sequence length="306" mass="36181">MHISIVSKIMVELIQKQKTIFNLYSNRNIILLTLMGLVNLIVYEYILKFIRKNLYLIMETIEDNSYFKSNLWDKMLGVKSKNIYTKILIKDICSFMRKKGLDFYMVLIMQLGIFCFYCVTILKDRPSGTIEKLESIAIIYLICSFLNFILVKVSIFSNMKEILIEKDYNLLKKFNIKADKFKILIEKSNFIFVISLISTIIMIVVNILLDISFVGLFQNFILTLLLLSWIRYCSLIAVYSRNFGINSIKASFFILIVFLNIKIIFNIFEFNNNFISKYFIIVLLNILAYYIEFLSIKFFCKKYSRN</sequence>
<dbReference type="AlphaFoldDB" id="A0A4V6KBU6"/>
<dbReference type="OrthoDB" id="9843959at2"/>
<feature type="transmembrane region" description="Helical" evidence="1">
    <location>
        <begin position="29"/>
        <end position="47"/>
    </location>
</feature>
<name>A0A4V6KBU6_HATHI</name>
<evidence type="ECO:0000313" key="2">
    <source>
        <dbReference type="EMBL" id="VTQ84017.1"/>
    </source>
</evidence>
<proteinExistence type="predicted"/>
<feature type="transmembrane region" description="Helical" evidence="1">
    <location>
        <begin position="137"/>
        <end position="156"/>
    </location>
</feature>
<dbReference type="Proteomes" id="UP000308489">
    <property type="component" value="Chromosome 1"/>
</dbReference>
<dbReference type="EMBL" id="LR590481">
    <property type="protein sequence ID" value="VTQ84017.1"/>
    <property type="molecule type" value="Genomic_DNA"/>
</dbReference>
<feature type="transmembrane region" description="Helical" evidence="1">
    <location>
        <begin position="190"/>
        <end position="209"/>
    </location>
</feature>
<organism evidence="2 3">
    <name type="scientific">Hathewaya histolytica</name>
    <name type="common">Clostridium histolyticum</name>
    <dbReference type="NCBI Taxonomy" id="1498"/>
    <lineage>
        <taxon>Bacteria</taxon>
        <taxon>Bacillati</taxon>
        <taxon>Bacillota</taxon>
        <taxon>Clostridia</taxon>
        <taxon>Eubacteriales</taxon>
        <taxon>Clostridiaceae</taxon>
        <taxon>Hathewaya</taxon>
    </lineage>
</organism>